<dbReference type="EMBL" id="CP040763">
    <property type="protein sequence ID" value="QDA36496.1"/>
    <property type="molecule type" value="Genomic_DNA"/>
</dbReference>
<keyword evidence="2" id="KW-0614">Plasmid</keyword>
<dbReference type="InterPro" id="IPR036046">
    <property type="entry name" value="Acylphosphatase-like_dom_sf"/>
</dbReference>
<dbReference type="KEGG" id="plia:E4191_20580"/>
<proteinExistence type="predicted"/>
<dbReference type="GO" id="GO:0009882">
    <property type="term" value="F:blue light photoreceptor activity"/>
    <property type="evidence" value="ECO:0007669"/>
    <property type="project" value="InterPro"/>
</dbReference>
<dbReference type="Proteomes" id="UP000296374">
    <property type="component" value="Plasmid unnamed4"/>
</dbReference>
<dbReference type="InterPro" id="IPR007024">
    <property type="entry name" value="BLUF_domain"/>
</dbReference>
<geneLocation type="plasmid" evidence="2 3">
    <name>unnamed4</name>
</geneLocation>
<dbReference type="Pfam" id="PF04940">
    <property type="entry name" value="BLUF"/>
    <property type="match status" value="1"/>
</dbReference>
<accession>A0A4Y5SUP6</accession>
<feature type="domain" description="BLUF" evidence="1">
    <location>
        <begin position="3"/>
        <end position="93"/>
    </location>
</feature>
<sequence>MQLTRLIYVSNHSGIEDTSLEAILEKSIINNKIDNITGLLICSGEDFIQLIEGGRTVVAKCFMRIMQDERHRDIRIVFSKPVDSRLFPEWNMQNVSASQIRNEPLSKYWINGLFEPDEMSHKDIEELFIFLSGDIKKI</sequence>
<dbReference type="AlphaFoldDB" id="A0A4Y5SUP6"/>
<gene>
    <name evidence="2" type="ORF">E4191_20580</name>
</gene>
<reference evidence="3" key="1">
    <citation type="submission" date="2019-05" db="EMBL/GenBank/DDBJ databases">
        <title>Tamlana fucoidanivorans sp. nov., isolated from the surface of algae collected from Fujian province in China.</title>
        <authorList>
            <person name="Li J."/>
        </authorList>
    </citation>
    <scope>NUCLEOTIDE SEQUENCE [LARGE SCALE GENOMIC DNA]</scope>
    <source>
        <strain evidence="3">2251</strain>
        <plasmid evidence="3">unnamed4</plasmid>
    </source>
</reference>
<name>A0A4Y5SUP6_9RHOB</name>
<evidence type="ECO:0000313" key="2">
    <source>
        <dbReference type="EMBL" id="QDA36496.1"/>
    </source>
</evidence>
<dbReference type="GO" id="GO:0071949">
    <property type="term" value="F:FAD binding"/>
    <property type="evidence" value="ECO:0007669"/>
    <property type="project" value="InterPro"/>
</dbReference>
<dbReference type="Gene3D" id="3.30.70.100">
    <property type="match status" value="1"/>
</dbReference>
<dbReference type="SUPFAM" id="SSF54975">
    <property type="entry name" value="Acylphosphatase/BLUF domain-like"/>
    <property type="match status" value="1"/>
</dbReference>
<dbReference type="PROSITE" id="PS50925">
    <property type="entry name" value="BLUF"/>
    <property type="match status" value="1"/>
</dbReference>
<evidence type="ECO:0000313" key="3">
    <source>
        <dbReference type="Proteomes" id="UP000296374"/>
    </source>
</evidence>
<dbReference type="SMART" id="SM01034">
    <property type="entry name" value="BLUF"/>
    <property type="match status" value="1"/>
</dbReference>
<protein>
    <submittedName>
        <fullName evidence="2">BLUF domain-containing protein</fullName>
    </submittedName>
</protein>
<dbReference type="RefSeq" id="WP_139616222.1">
    <property type="nucleotide sequence ID" value="NZ_CP040763.1"/>
</dbReference>
<evidence type="ECO:0000259" key="1">
    <source>
        <dbReference type="PROSITE" id="PS50925"/>
    </source>
</evidence>
<organism evidence="2 3">
    <name type="scientific">Paracoccus liaowanqingii</name>
    <dbReference type="NCBI Taxonomy" id="2560053"/>
    <lineage>
        <taxon>Bacteria</taxon>
        <taxon>Pseudomonadati</taxon>
        <taxon>Pseudomonadota</taxon>
        <taxon>Alphaproteobacteria</taxon>
        <taxon>Rhodobacterales</taxon>
        <taxon>Paracoccaceae</taxon>
        <taxon>Paracoccus</taxon>
    </lineage>
</organism>